<dbReference type="Proteomes" id="UP001596395">
    <property type="component" value="Unassembled WGS sequence"/>
</dbReference>
<evidence type="ECO:0000256" key="4">
    <source>
        <dbReference type="ARBA" id="ARBA00022448"/>
    </source>
</evidence>
<name>A0ABD5VK53_9EURY</name>
<proteinExistence type="inferred from homology"/>
<dbReference type="SUPFAM" id="SSF56784">
    <property type="entry name" value="HAD-like"/>
    <property type="match status" value="1"/>
</dbReference>
<dbReference type="InterPro" id="IPR006122">
    <property type="entry name" value="HMA_Cu_ion-bd"/>
</dbReference>
<keyword evidence="15 17" id="KW-0472">Membrane</keyword>
<dbReference type="InterPro" id="IPR044492">
    <property type="entry name" value="P_typ_ATPase_HD_dom"/>
</dbReference>
<evidence type="ECO:0000256" key="12">
    <source>
        <dbReference type="ARBA" id="ARBA00022989"/>
    </source>
</evidence>
<dbReference type="CDD" id="cd00371">
    <property type="entry name" value="HMA"/>
    <property type="match status" value="2"/>
</dbReference>
<evidence type="ECO:0000313" key="20">
    <source>
        <dbReference type="Proteomes" id="UP001596395"/>
    </source>
</evidence>
<dbReference type="RefSeq" id="WP_336351395.1">
    <property type="nucleotide sequence ID" value="NZ_JAZAQL010000003.1"/>
</dbReference>
<evidence type="ECO:0000313" key="19">
    <source>
        <dbReference type="EMBL" id="MFC6954447.1"/>
    </source>
</evidence>
<feature type="compositionally biased region" description="Basic and acidic residues" evidence="16">
    <location>
        <begin position="172"/>
        <end position="183"/>
    </location>
</feature>
<dbReference type="InterPro" id="IPR027256">
    <property type="entry name" value="P-typ_ATPase_IB"/>
</dbReference>
<accession>A0ABD5VK53</accession>
<dbReference type="InterPro" id="IPR001757">
    <property type="entry name" value="P_typ_ATPase"/>
</dbReference>
<keyword evidence="10" id="KW-0067">ATP-binding</keyword>
<keyword evidence="12 17" id="KW-1133">Transmembrane helix</keyword>
<feature type="domain" description="HMA" evidence="18">
    <location>
        <begin position="25"/>
        <end position="91"/>
    </location>
</feature>
<dbReference type="SUPFAM" id="SSF81665">
    <property type="entry name" value="Calcium ATPase, transmembrane domain M"/>
    <property type="match status" value="1"/>
</dbReference>
<dbReference type="GO" id="GO:0005524">
    <property type="term" value="F:ATP binding"/>
    <property type="evidence" value="ECO:0007669"/>
    <property type="project" value="UniProtKB-KW"/>
</dbReference>
<keyword evidence="13" id="KW-0186">Copper</keyword>
<keyword evidence="9" id="KW-0187">Copper transport</keyword>
<dbReference type="InterPro" id="IPR018303">
    <property type="entry name" value="ATPase_P-typ_P_site"/>
</dbReference>
<evidence type="ECO:0000256" key="6">
    <source>
        <dbReference type="ARBA" id="ARBA00022723"/>
    </source>
</evidence>
<dbReference type="SFLD" id="SFLDF00027">
    <property type="entry name" value="p-type_atpase"/>
    <property type="match status" value="1"/>
</dbReference>
<dbReference type="PANTHER" id="PTHR48085">
    <property type="entry name" value="CADMIUM/ZINC-TRANSPORTING ATPASE HMA2-RELATED"/>
    <property type="match status" value="1"/>
</dbReference>
<dbReference type="GO" id="GO:0140581">
    <property type="term" value="F:P-type monovalent copper transporter activity"/>
    <property type="evidence" value="ECO:0007669"/>
    <property type="project" value="UniProtKB-EC"/>
</dbReference>
<feature type="region of interest" description="Disordered" evidence="16">
    <location>
        <begin position="160"/>
        <end position="183"/>
    </location>
</feature>
<dbReference type="InterPro" id="IPR059000">
    <property type="entry name" value="ATPase_P-type_domA"/>
</dbReference>
<keyword evidence="5 17" id="KW-0812">Transmembrane</keyword>
<evidence type="ECO:0000256" key="15">
    <source>
        <dbReference type="ARBA" id="ARBA00023136"/>
    </source>
</evidence>
<dbReference type="InterPro" id="IPR023214">
    <property type="entry name" value="HAD_sf"/>
</dbReference>
<evidence type="ECO:0000256" key="14">
    <source>
        <dbReference type="ARBA" id="ARBA00023065"/>
    </source>
</evidence>
<dbReference type="EC" id="7.2.2.8" evidence="3"/>
<gene>
    <name evidence="19" type="ORF">ACFQGB_16405</name>
</gene>
<dbReference type="SUPFAM" id="SSF81653">
    <property type="entry name" value="Calcium ATPase, transduction domain A"/>
    <property type="match status" value="1"/>
</dbReference>
<dbReference type="FunFam" id="3.40.50.1000:FF:000144">
    <property type="entry name" value="copper-transporting ATPase 1 isoform X2"/>
    <property type="match status" value="1"/>
</dbReference>
<dbReference type="AlphaFoldDB" id="A0ABD5VK53"/>
<sequence length="882" mass="90734">MTRADASEPPDEPPDEREDGPSTSRTVDLDVPDMDCSSCADKVEAGVSGVDGVERIETSPTQGRVAVTYDESRATADDVASGVEGAGYDVAATSVSTVTFDVPDMDCSSCADKVEAALDGRAGVLDVSTRPTSGTVRIEYDDDTAVTALRDAIESAGYDVTGSDATEDDAGDGAHDHGGDDRSVWRSTRAKKTYAGAAFLAVGLLAQFGFDGLATVATVLGASFTVADVAFLAATAAAGQEILRGGYYSAKNTQLDIDFLMSAAIVAAITASVGFGEHYYLEAGTLAVLFSVSELLEGYAMDRTRNSLQELVELSPDEATVKRADGETETVPVEELAVGDVVVVKPGEKVPADGVVVDGDTAINQAPVTGESVPVDKTVGDEVYAGTINEAGYVEVEVRAEAQDSTLSRIVSLVEDAEANQTEREQFVERFANYYTPVMVALAIGIAVVPPLAFGAPWTEWFVNGITMLVLACPCAFVISTPVSVVSGVTAAARNGVLVKGGNHLEAMGAVDAIAVDKTGTLTKGELTVTDVVPLGDRTEADVLRCARGLEAKSEHPIADAIVAAADGTVGVDADSSGADDFQSVTGKGVTGALHGTAHYAGKPAWFDDLGFELEHAHVVDAASEHAEGAEGAEGAERTAGASGDDGRAGVSAEVTDLCDRHGCLNLAEETIPRLQGEGKTVILVGTEDELEGLVAVADEVRPGAREAVSALQSFGLEVVMLTGDNERTAAAVAEQVGVDDYRAGLLPEDKVDAVRELDAKYDGGVAMVGDGVNDAPALATATVGVAMGAAGTDTAIETADIALMSDDVAKLPYLYDLSHRANGVIRQNIYASLGVKAALAVGVAVPYVNVSLALAVLVGDAGMTLGVTGNALRLGRIKPDA</sequence>
<feature type="transmembrane region" description="Helical" evidence="17">
    <location>
        <begin position="434"/>
        <end position="454"/>
    </location>
</feature>
<evidence type="ECO:0000256" key="7">
    <source>
        <dbReference type="ARBA" id="ARBA00022737"/>
    </source>
</evidence>
<evidence type="ECO:0000256" key="2">
    <source>
        <dbReference type="ARBA" id="ARBA00006024"/>
    </source>
</evidence>
<dbReference type="SUPFAM" id="SSF55008">
    <property type="entry name" value="HMA, heavy metal-associated domain"/>
    <property type="match status" value="2"/>
</dbReference>
<comment type="similarity">
    <text evidence="2">Belongs to the cation transport ATPase (P-type) (TC 3.A.3) family. Type IB subfamily.</text>
</comment>
<dbReference type="InterPro" id="IPR006121">
    <property type="entry name" value="HMA_dom"/>
</dbReference>
<dbReference type="Gene3D" id="3.40.1110.10">
    <property type="entry name" value="Calcium-transporting ATPase, cytoplasmic domain N"/>
    <property type="match status" value="1"/>
</dbReference>
<dbReference type="Gene3D" id="3.30.70.100">
    <property type="match status" value="2"/>
</dbReference>
<evidence type="ECO:0000256" key="13">
    <source>
        <dbReference type="ARBA" id="ARBA00023008"/>
    </source>
</evidence>
<keyword evidence="14" id="KW-0406">Ion transport</keyword>
<evidence type="ECO:0000256" key="1">
    <source>
        <dbReference type="ARBA" id="ARBA00004127"/>
    </source>
</evidence>
<dbReference type="SUPFAM" id="SSF81660">
    <property type="entry name" value="Metal cation-transporting ATPase, ATP-binding domain N"/>
    <property type="match status" value="1"/>
</dbReference>
<dbReference type="PROSITE" id="PS00154">
    <property type="entry name" value="ATPASE_E1_E2"/>
    <property type="match status" value="1"/>
</dbReference>
<dbReference type="NCBIfam" id="TIGR01525">
    <property type="entry name" value="ATPase-IB_hvy"/>
    <property type="match status" value="1"/>
</dbReference>
<feature type="region of interest" description="Disordered" evidence="16">
    <location>
        <begin position="1"/>
        <end position="33"/>
    </location>
</feature>
<keyword evidence="7" id="KW-0677">Repeat</keyword>
<dbReference type="GO" id="GO:0012505">
    <property type="term" value="C:endomembrane system"/>
    <property type="evidence" value="ECO:0007669"/>
    <property type="project" value="UniProtKB-SubCell"/>
</dbReference>
<dbReference type="Gene3D" id="2.70.150.10">
    <property type="entry name" value="Calcium-transporting ATPase, cytoplasmic transduction domain A"/>
    <property type="match status" value="1"/>
</dbReference>
<dbReference type="InterPro" id="IPR036412">
    <property type="entry name" value="HAD-like_sf"/>
</dbReference>
<feature type="region of interest" description="Disordered" evidence="16">
    <location>
        <begin position="623"/>
        <end position="650"/>
    </location>
</feature>
<dbReference type="Pfam" id="PF00403">
    <property type="entry name" value="HMA"/>
    <property type="match status" value="2"/>
</dbReference>
<evidence type="ECO:0000259" key="18">
    <source>
        <dbReference type="PROSITE" id="PS50846"/>
    </source>
</evidence>
<evidence type="ECO:0000256" key="3">
    <source>
        <dbReference type="ARBA" id="ARBA00012517"/>
    </source>
</evidence>
<dbReference type="InterPro" id="IPR008250">
    <property type="entry name" value="ATPase_P-typ_transduc_dom_A_sf"/>
</dbReference>
<comment type="subcellular location">
    <subcellularLocation>
        <location evidence="1">Endomembrane system</location>
        <topology evidence="1">Multi-pass membrane protein</topology>
    </subcellularLocation>
</comment>
<keyword evidence="4" id="KW-0813">Transport</keyword>
<protein>
    <recommendedName>
        <fullName evidence="3">P-type Cu(+) transporter</fullName>
        <ecNumber evidence="3">7.2.2.8</ecNumber>
    </recommendedName>
</protein>
<dbReference type="PANTHER" id="PTHR48085:SF5">
    <property type="entry name" value="CADMIUM_ZINC-TRANSPORTING ATPASE HMA4-RELATED"/>
    <property type="match status" value="1"/>
</dbReference>
<feature type="transmembrane region" description="Helical" evidence="17">
    <location>
        <begin position="830"/>
        <end position="849"/>
    </location>
</feature>
<evidence type="ECO:0000256" key="5">
    <source>
        <dbReference type="ARBA" id="ARBA00022692"/>
    </source>
</evidence>
<keyword evidence="8" id="KW-0547">Nucleotide-binding</keyword>
<dbReference type="PROSITE" id="PS50846">
    <property type="entry name" value="HMA_2"/>
    <property type="match status" value="2"/>
</dbReference>
<feature type="transmembrane region" description="Helical" evidence="17">
    <location>
        <begin position="466"/>
        <end position="493"/>
    </location>
</feature>
<dbReference type="Pfam" id="PF00122">
    <property type="entry name" value="E1-E2_ATPase"/>
    <property type="match status" value="1"/>
</dbReference>
<reference evidence="19 20" key="1">
    <citation type="journal article" date="2019" name="Int. J. Syst. Evol. Microbiol.">
        <title>The Global Catalogue of Microorganisms (GCM) 10K type strain sequencing project: providing services to taxonomists for standard genome sequencing and annotation.</title>
        <authorList>
            <consortium name="The Broad Institute Genomics Platform"/>
            <consortium name="The Broad Institute Genome Sequencing Center for Infectious Disease"/>
            <person name="Wu L."/>
            <person name="Ma J."/>
        </authorList>
    </citation>
    <scope>NUCLEOTIDE SEQUENCE [LARGE SCALE GENOMIC DNA]</scope>
    <source>
        <strain evidence="19 20">GX26</strain>
    </source>
</reference>
<evidence type="ECO:0000256" key="10">
    <source>
        <dbReference type="ARBA" id="ARBA00022840"/>
    </source>
</evidence>
<evidence type="ECO:0000256" key="8">
    <source>
        <dbReference type="ARBA" id="ARBA00022741"/>
    </source>
</evidence>
<dbReference type="Gene3D" id="3.40.50.1000">
    <property type="entry name" value="HAD superfamily/HAD-like"/>
    <property type="match status" value="1"/>
</dbReference>
<evidence type="ECO:0000256" key="16">
    <source>
        <dbReference type="SAM" id="MobiDB-lite"/>
    </source>
</evidence>
<dbReference type="FunFam" id="2.70.150.10:FF:000002">
    <property type="entry name" value="Copper-transporting ATPase 1, putative"/>
    <property type="match status" value="1"/>
</dbReference>
<keyword evidence="6" id="KW-0479">Metal-binding</keyword>
<dbReference type="NCBIfam" id="TIGR01494">
    <property type="entry name" value="ATPase_P-type"/>
    <property type="match status" value="2"/>
</dbReference>
<dbReference type="InterPro" id="IPR023298">
    <property type="entry name" value="ATPase_P-typ_TM_dom_sf"/>
</dbReference>
<dbReference type="InterPro" id="IPR051014">
    <property type="entry name" value="Cation_Transport_ATPase_IB"/>
</dbReference>
<dbReference type="EMBL" id="JBHSXN010000003">
    <property type="protein sequence ID" value="MFC6954447.1"/>
    <property type="molecule type" value="Genomic_DNA"/>
</dbReference>
<evidence type="ECO:0000256" key="11">
    <source>
        <dbReference type="ARBA" id="ARBA00022967"/>
    </source>
</evidence>
<dbReference type="SFLD" id="SFLDS00003">
    <property type="entry name" value="Haloacid_Dehalogenase"/>
    <property type="match status" value="1"/>
</dbReference>
<dbReference type="PRINTS" id="PR00119">
    <property type="entry name" value="CATATPASE"/>
</dbReference>
<comment type="caution">
    <text evidence="19">The sequence shown here is derived from an EMBL/GenBank/DDBJ whole genome shotgun (WGS) entry which is preliminary data.</text>
</comment>
<dbReference type="Pfam" id="PF00702">
    <property type="entry name" value="Hydrolase"/>
    <property type="match status" value="1"/>
</dbReference>
<dbReference type="InterPro" id="IPR036163">
    <property type="entry name" value="HMA_dom_sf"/>
</dbReference>
<evidence type="ECO:0000256" key="17">
    <source>
        <dbReference type="SAM" id="Phobius"/>
    </source>
</evidence>
<dbReference type="GO" id="GO:0046872">
    <property type="term" value="F:metal ion binding"/>
    <property type="evidence" value="ECO:0007669"/>
    <property type="project" value="UniProtKB-KW"/>
</dbReference>
<evidence type="ECO:0000256" key="9">
    <source>
        <dbReference type="ARBA" id="ARBA00022796"/>
    </source>
</evidence>
<dbReference type="SFLD" id="SFLDG00002">
    <property type="entry name" value="C1.7:_P-type_atpase_like"/>
    <property type="match status" value="1"/>
</dbReference>
<dbReference type="NCBIfam" id="TIGR00003">
    <property type="entry name" value="copper ion binding protein"/>
    <property type="match status" value="2"/>
</dbReference>
<keyword evidence="11" id="KW-1278">Translocase</keyword>
<feature type="transmembrane region" description="Helical" evidence="17">
    <location>
        <begin position="255"/>
        <end position="273"/>
    </location>
</feature>
<keyword evidence="20" id="KW-1185">Reference proteome</keyword>
<dbReference type="InterPro" id="IPR023299">
    <property type="entry name" value="ATPase_P-typ_cyto_dom_N"/>
</dbReference>
<feature type="domain" description="HMA" evidence="18">
    <location>
        <begin position="96"/>
        <end position="161"/>
    </location>
</feature>
<feature type="transmembrane region" description="Helical" evidence="17">
    <location>
        <begin position="193"/>
        <end position="210"/>
    </location>
</feature>
<organism evidence="19 20">
    <name type="scientific">Halorubellus litoreus</name>
    <dbReference type="NCBI Taxonomy" id="755308"/>
    <lineage>
        <taxon>Archaea</taxon>
        <taxon>Methanobacteriati</taxon>
        <taxon>Methanobacteriota</taxon>
        <taxon>Stenosarchaea group</taxon>
        <taxon>Halobacteria</taxon>
        <taxon>Halobacteriales</taxon>
        <taxon>Halorubellaceae</taxon>
        <taxon>Halorubellus</taxon>
    </lineage>
</organism>
<feature type="compositionally biased region" description="Acidic residues" evidence="16">
    <location>
        <begin position="8"/>
        <end position="18"/>
    </location>
</feature>